<dbReference type="Gene3D" id="3.10.100.10">
    <property type="entry name" value="Mannose-Binding Protein A, subunit A"/>
    <property type="match status" value="2"/>
</dbReference>
<gene>
    <name evidence="3" type="ORF">C0J50_1373</name>
</gene>
<dbReference type="SUPFAM" id="SSF56436">
    <property type="entry name" value="C-type lectin-like"/>
    <property type="match status" value="2"/>
</dbReference>
<reference evidence="3" key="1">
    <citation type="submission" date="2018-07" db="EMBL/GenBank/DDBJ databases">
        <title>Comparative genomics of catfishes provides insights into carnivory and benthic adaptation.</title>
        <authorList>
            <person name="Zhang Y."/>
            <person name="Wang D."/>
            <person name="Peng Z."/>
            <person name="Zheng S."/>
            <person name="Shao F."/>
            <person name="Tao W."/>
        </authorList>
    </citation>
    <scope>NUCLEOTIDE SEQUENCE</scope>
    <source>
        <strain evidence="3">Chongqing</strain>
    </source>
</reference>
<evidence type="ECO:0000256" key="1">
    <source>
        <dbReference type="SAM" id="SignalP"/>
    </source>
</evidence>
<keyword evidence="4" id="KW-1185">Reference proteome</keyword>
<accession>A0AAD5A8V2</accession>
<dbReference type="CDD" id="cd00037">
    <property type="entry name" value="CLECT"/>
    <property type="match status" value="2"/>
</dbReference>
<sequence length="242" mass="28545">MKWSCFISVLLVLLRTAEGLLREYISDNLHKNWTDARNYCMRNYRGLAVVTNEEEYERVQQIAGPLGSGWIGLHRSVINLSEWLWDDGNENFYFPWMTGQPNSFNGTQDCVQITPTGWNDFHCWTIQSFYCYRFIILVEEKKTWEQALDYCRVHYKNMAYPTTNSQLQLAEQEAIQNQVNLVWTGMRFLNRSWYWVNGKQLNSSISMPSCPGSQSGCGARNIRTHVWENRLCDEKLPFLCYW</sequence>
<protein>
    <submittedName>
        <fullName evidence="3">Lymphocyte antigen 75-like</fullName>
    </submittedName>
</protein>
<feature type="domain" description="C-type lectin" evidence="2">
    <location>
        <begin position="127"/>
        <end position="241"/>
    </location>
</feature>
<dbReference type="Proteomes" id="UP001205998">
    <property type="component" value="Unassembled WGS sequence"/>
</dbReference>
<organism evidence="3 4">
    <name type="scientific">Silurus asotus</name>
    <name type="common">Amur catfish</name>
    <name type="synonym">Parasilurus asotus</name>
    <dbReference type="NCBI Taxonomy" id="30991"/>
    <lineage>
        <taxon>Eukaryota</taxon>
        <taxon>Metazoa</taxon>
        <taxon>Chordata</taxon>
        <taxon>Craniata</taxon>
        <taxon>Vertebrata</taxon>
        <taxon>Euteleostomi</taxon>
        <taxon>Actinopterygii</taxon>
        <taxon>Neopterygii</taxon>
        <taxon>Teleostei</taxon>
        <taxon>Ostariophysi</taxon>
        <taxon>Siluriformes</taxon>
        <taxon>Siluridae</taxon>
        <taxon>Silurus</taxon>
    </lineage>
</organism>
<name>A0AAD5A8V2_SILAS</name>
<feature type="chain" id="PRO_5042167286" evidence="1">
    <location>
        <begin position="20"/>
        <end position="242"/>
    </location>
</feature>
<dbReference type="PANTHER" id="PTHR45784:SF8">
    <property type="entry name" value="C-TYPE MANNOSE RECEPTOR 2-RELATED"/>
    <property type="match status" value="1"/>
</dbReference>
<feature type="domain" description="C-type lectin" evidence="2">
    <location>
        <begin position="24"/>
        <end position="132"/>
    </location>
</feature>
<dbReference type="InterPro" id="IPR016186">
    <property type="entry name" value="C-type_lectin-like/link_sf"/>
</dbReference>
<evidence type="ECO:0000313" key="3">
    <source>
        <dbReference type="EMBL" id="KAI5611732.1"/>
    </source>
</evidence>
<dbReference type="AlphaFoldDB" id="A0AAD5A8V2"/>
<evidence type="ECO:0000313" key="4">
    <source>
        <dbReference type="Proteomes" id="UP001205998"/>
    </source>
</evidence>
<keyword evidence="1" id="KW-0732">Signal</keyword>
<dbReference type="PROSITE" id="PS50041">
    <property type="entry name" value="C_TYPE_LECTIN_2"/>
    <property type="match status" value="2"/>
</dbReference>
<feature type="signal peptide" evidence="1">
    <location>
        <begin position="1"/>
        <end position="19"/>
    </location>
</feature>
<dbReference type="EMBL" id="MU565024">
    <property type="protein sequence ID" value="KAI5611732.1"/>
    <property type="molecule type" value="Genomic_DNA"/>
</dbReference>
<dbReference type="InterPro" id="IPR001304">
    <property type="entry name" value="C-type_lectin-like"/>
</dbReference>
<dbReference type="Pfam" id="PF00059">
    <property type="entry name" value="Lectin_C"/>
    <property type="match status" value="2"/>
</dbReference>
<dbReference type="SMART" id="SM00034">
    <property type="entry name" value="CLECT"/>
    <property type="match status" value="2"/>
</dbReference>
<dbReference type="PANTHER" id="PTHR45784">
    <property type="entry name" value="C-TYPE LECTIN DOMAIN FAMILY 20 MEMBER A-RELATED"/>
    <property type="match status" value="1"/>
</dbReference>
<evidence type="ECO:0000259" key="2">
    <source>
        <dbReference type="PROSITE" id="PS50041"/>
    </source>
</evidence>
<comment type="caution">
    <text evidence="3">The sequence shown here is derived from an EMBL/GenBank/DDBJ whole genome shotgun (WGS) entry which is preliminary data.</text>
</comment>
<dbReference type="InterPro" id="IPR016187">
    <property type="entry name" value="CTDL_fold"/>
</dbReference>
<proteinExistence type="predicted"/>